<gene>
    <name evidence="4" type="ORF">PSTEL_08465</name>
</gene>
<name>A0A089LQE5_9BACL</name>
<keyword evidence="5" id="KW-1185">Reference proteome</keyword>
<feature type="DNA-binding region" description="H-T-H motif" evidence="2">
    <location>
        <begin position="35"/>
        <end position="54"/>
    </location>
</feature>
<dbReference type="KEGG" id="pste:PSTEL_08465"/>
<dbReference type="Gene3D" id="1.10.10.60">
    <property type="entry name" value="Homeodomain-like"/>
    <property type="match status" value="1"/>
</dbReference>
<dbReference type="PROSITE" id="PS50977">
    <property type="entry name" value="HTH_TETR_2"/>
    <property type="match status" value="1"/>
</dbReference>
<evidence type="ECO:0000313" key="4">
    <source>
        <dbReference type="EMBL" id="AIQ63122.1"/>
    </source>
</evidence>
<dbReference type="Gene3D" id="1.10.357.10">
    <property type="entry name" value="Tetracycline Repressor, domain 2"/>
    <property type="match status" value="1"/>
</dbReference>
<dbReference type="HOGENOM" id="CLU_069356_30_2_9"/>
<keyword evidence="1 2" id="KW-0238">DNA-binding</keyword>
<organism evidence="4 5">
    <name type="scientific">Paenibacillus stellifer</name>
    <dbReference type="NCBI Taxonomy" id="169760"/>
    <lineage>
        <taxon>Bacteria</taxon>
        <taxon>Bacillati</taxon>
        <taxon>Bacillota</taxon>
        <taxon>Bacilli</taxon>
        <taxon>Bacillales</taxon>
        <taxon>Paenibacillaceae</taxon>
        <taxon>Paenibacillus</taxon>
    </lineage>
</organism>
<dbReference type="PANTHER" id="PTHR43479:SF11">
    <property type="entry name" value="ACREF_ENVCD OPERON REPRESSOR-RELATED"/>
    <property type="match status" value="1"/>
</dbReference>
<dbReference type="EMBL" id="CP009286">
    <property type="protein sequence ID" value="AIQ63122.1"/>
    <property type="molecule type" value="Genomic_DNA"/>
</dbReference>
<evidence type="ECO:0000259" key="3">
    <source>
        <dbReference type="PROSITE" id="PS50977"/>
    </source>
</evidence>
<evidence type="ECO:0000256" key="2">
    <source>
        <dbReference type="PROSITE-ProRule" id="PRU00335"/>
    </source>
</evidence>
<dbReference type="Pfam" id="PF00440">
    <property type="entry name" value="TetR_N"/>
    <property type="match status" value="1"/>
</dbReference>
<dbReference type="PANTHER" id="PTHR43479">
    <property type="entry name" value="ACREF/ENVCD OPERON REPRESSOR-RELATED"/>
    <property type="match status" value="1"/>
</dbReference>
<dbReference type="AlphaFoldDB" id="A0A089LQE5"/>
<evidence type="ECO:0000256" key="1">
    <source>
        <dbReference type="ARBA" id="ARBA00023125"/>
    </source>
</evidence>
<dbReference type="Proteomes" id="UP000029507">
    <property type="component" value="Chromosome"/>
</dbReference>
<feature type="domain" description="HTH tetR-type" evidence="3">
    <location>
        <begin position="12"/>
        <end position="72"/>
    </location>
</feature>
<dbReference type="RefSeq" id="WP_038694574.1">
    <property type="nucleotide sequence ID" value="NZ_CP009286.1"/>
</dbReference>
<accession>A0A089LQE5</accession>
<reference evidence="4 5" key="1">
    <citation type="submission" date="2014-08" db="EMBL/GenBank/DDBJ databases">
        <title>Comparative genomics of the Paenibacillus odorifer group.</title>
        <authorList>
            <person name="den Bakker H.C."/>
            <person name="Tsai Y.-C."/>
            <person name="Martin N."/>
            <person name="Korlach J."/>
            <person name="Wiedmann M."/>
        </authorList>
    </citation>
    <scope>NUCLEOTIDE SEQUENCE [LARGE SCALE GENOMIC DNA]</scope>
    <source>
        <strain evidence="4 5">DSM 14472</strain>
    </source>
</reference>
<dbReference type="SUPFAM" id="SSF48498">
    <property type="entry name" value="Tetracyclin repressor-like, C-terminal domain"/>
    <property type="match status" value="1"/>
</dbReference>
<dbReference type="InterPro" id="IPR050624">
    <property type="entry name" value="HTH-type_Tx_Regulator"/>
</dbReference>
<sequence>METKNGFEKRAEMIRRKIINTTLEMLKTWEPKRMRVADIAKEAGVSQVTIYNYFGSKEKLIDQTFRSYLDMTIERFERFMDRPRSVRDFIHFSMEMEREQYSAFRPEQIKTLMIDDQEMFGYVQERYAGTVLPLMIKLVEDGKASGEISPKVSVNAVLAYMNMYIRSSSELLELAQKQEDLNAFLDELTHLFFYGLCGREE</sequence>
<dbReference type="InterPro" id="IPR036271">
    <property type="entry name" value="Tet_transcr_reg_TetR-rel_C_sf"/>
</dbReference>
<protein>
    <submittedName>
        <fullName evidence="4">TetR family transcriptional regulator</fullName>
    </submittedName>
</protein>
<dbReference type="InterPro" id="IPR009057">
    <property type="entry name" value="Homeodomain-like_sf"/>
</dbReference>
<dbReference type="OrthoDB" id="113732at2"/>
<dbReference type="SUPFAM" id="SSF46689">
    <property type="entry name" value="Homeodomain-like"/>
    <property type="match status" value="1"/>
</dbReference>
<evidence type="ECO:0000313" key="5">
    <source>
        <dbReference type="Proteomes" id="UP000029507"/>
    </source>
</evidence>
<dbReference type="STRING" id="169760.PSTEL_08465"/>
<proteinExistence type="predicted"/>
<dbReference type="InterPro" id="IPR001647">
    <property type="entry name" value="HTH_TetR"/>
</dbReference>
<dbReference type="GO" id="GO:0003677">
    <property type="term" value="F:DNA binding"/>
    <property type="evidence" value="ECO:0007669"/>
    <property type="project" value="UniProtKB-UniRule"/>
</dbReference>